<dbReference type="InterPro" id="IPR043729">
    <property type="entry name" value="DUF5672"/>
</dbReference>
<dbReference type="Pfam" id="PF18922">
    <property type="entry name" value="DUF5672"/>
    <property type="match status" value="1"/>
</dbReference>
<dbReference type="KEGG" id="spii:G7077_03345"/>
<accession>A0A6G7YMX1</accession>
<dbReference type="AlphaFoldDB" id="A0A6G7YMX1"/>
<dbReference type="Proteomes" id="UP000503222">
    <property type="component" value="Chromosome"/>
</dbReference>
<protein>
    <recommendedName>
        <fullName evidence="1">DUF5672 domain-containing protein</fullName>
    </recommendedName>
</protein>
<dbReference type="RefSeq" id="WP_166410484.1">
    <property type="nucleotide sequence ID" value="NZ_CP049869.1"/>
</dbReference>
<organism evidence="2 3">
    <name type="scientific">Sphingomonas piscis</name>
    <dbReference type="NCBI Taxonomy" id="2714943"/>
    <lineage>
        <taxon>Bacteria</taxon>
        <taxon>Pseudomonadati</taxon>
        <taxon>Pseudomonadota</taxon>
        <taxon>Alphaproteobacteria</taxon>
        <taxon>Sphingomonadales</taxon>
        <taxon>Sphingomonadaceae</taxon>
        <taxon>Sphingomonas</taxon>
    </lineage>
</organism>
<sequence length="253" mass="28252">MTRLSLPDITLCAVASVNVAATAEALRLCLEQADFGSALLLTDRPPAGVEPGIEVRRIDRLPSAEAYSHFMLKQLAPHIATSHCLVVQWDGFIIDPRQWRPDFLEFDYIGAPWPQFDDGHEVGNGGFSLRSRRLLELCRDPAFEVRHPEDIAICRLNRDLVEARKLRIADAVLAQQFAYERTPAGNSFGFHGIFNLIPVLGPEKFWSLYRSLDDRTSAAADWRLLVRQMGGSKAALGRQMRIALDAAITKSGR</sequence>
<name>A0A6G7YMX1_9SPHN</name>
<dbReference type="EMBL" id="CP049869">
    <property type="protein sequence ID" value="QIK78090.1"/>
    <property type="molecule type" value="Genomic_DNA"/>
</dbReference>
<gene>
    <name evidence="2" type="ORF">G7077_03345</name>
</gene>
<evidence type="ECO:0000313" key="3">
    <source>
        <dbReference type="Proteomes" id="UP000503222"/>
    </source>
</evidence>
<reference evidence="2 3" key="1">
    <citation type="submission" date="2020-03" db="EMBL/GenBank/DDBJ databases">
        <title>Sphingomonas sp. nov., isolated from fish.</title>
        <authorList>
            <person name="Hyun D.-W."/>
            <person name="Bae J.-W."/>
        </authorList>
    </citation>
    <scope>NUCLEOTIDE SEQUENCE [LARGE SCALE GENOMIC DNA]</scope>
    <source>
        <strain evidence="2 3">HDW15B</strain>
    </source>
</reference>
<proteinExistence type="predicted"/>
<keyword evidence="3" id="KW-1185">Reference proteome</keyword>
<feature type="domain" description="DUF5672" evidence="1">
    <location>
        <begin position="59"/>
        <end position="191"/>
    </location>
</feature>
<evidence type="ECO:0000313" key="2">
    <source>
        <dbReference type="EMBL" id="QIK78090.1"/>
    </source>
</evidence>
<evidence type="ECO:0000259" key="1">
    <source>
        <dbReference type="Pfam" id="PF18922"/>
    </source>
</evidence>